<feature type="signal peptide" evidence="1">
    <location>
        <begin position="1"/>
        <end position="20"/>
    </location>
</feature>
<reference evidence="3 4" key="1">
    <citation type="submission" date="2020-06" db="EMBL/GenBank/DDBJ databases">
        <authorList>
            <person name="Li R."/>
            <person name="Bekaert M."/>
        </authorList>
    </citation>
    <scope>NUCLEOTIDE SEQUENCE [LARGE SCALE GENOMIC DNA]</scope>
    <source>
        <strain evidence="4">wild</strain>
    </source>
</reference>
<evidence type="ECO:0000256" key="1">
    <source>
        <dbReference type="SAM" id="SignalP"/>
    </source>
</evidence>
<dbReference type="AlphaFoldDB" id="A0A6J7ZZ55"/>
<protein>
    <recommendedName>
        <fullName evidence="2">Reverse transcriptase domain-containing protein</fullName>
    </recommendedName>
</protein>
<dbReference type="EMBL" id="CACVKT020000520">
    <property type="protein sequence ID" value="CAC5359727.1"/>
    <property type="molecule type" value="Genomic_DNA"/>
</dbReference>
<dbReference type="SUPFAM" id="SSF56219">
    <property type="entry name" value="DNase I-like"/>
    <property type="match status" value="1"/>
</dbReference>
<evidence type="ECO:0000313" key="3">
    <source>
        <dbReference type="EMBL" id="CAC5359727.1"/>
    </source>
</evidence>
<dbReference type="InterPro" id="IPR036691">
    <property type="entry name" value="Endo/exonu/phosph_ase_sf"/>
</dbReference>
<dbReference type="Proteomes" id="UP000507470">
    <property type="component" value="Unassembled WGS sequence"/>
</dbReference>
<gene>
    <name evidence="3" type="ORF">MCOR_2472</name>
</gene>
<dbReference type="Gene3D" id="3.60.10.10">
    <property type="entry name" value="Endonuclease/exonuclease/phosphatase"/>
    <property type="match status" value="1"/>
</dbReference>
<dbReference type="Pfam" id="PF00078">
    <property type="entry name" value="RVT_1"/>
    <property type="match status" value="1"/>
</dbReference>
<proteinExistence type="predicted"/>
<feature type="domain" description="Reverse transcriptase" evidence="2">
    <location>
        <begin position="12"/>
        <end position="99"/>
    </location>
</feature>
<sequence length="312" mass="35656">MLYMFLKIVLKLLTWDAEKAFDTVSHEIMLNKMFHDGIRRDMWVILKNIYTNMTLQVKWEDQTTQHVNIQPGIRQGAKLSIPLYKRYDNTILNAIRGSHLGAMLDSCFKYYNLHMVGIAETHLTGNKGIAVDGYNWFGFNRTNIHVRAKTGSGGVGLLILNDICSQFNVEIIDNDTDGILWVRLEDKNCLQNAFCFCIVYLPPENSTCAVKVNEFFETFMSKIYTLPQGSPFHLYGDWNSRYSDLSDSIAGIDSLPERHVIDFHHNSYGSTFCDFLTDVDCCILNGPKTVQNDFTFVSSRGRRLLCSAIRNA</sequence>
<name>A0A6J7ZZ55_MYTCO</name>
<evidence type="ECO:0000259" key="2">
    <source>
        <dbReference type="Pfam" id="PF00078"/>
    </source>
</evidence>
<evidence type="ECO:0000313" key="4">
    <source>
        <dbReference type="Proteomes" id="UP000507470"/>
    </source>
</evidence>
<keyword evidence="4" id="KW-1185">Reference proteome</keyword>
<feature type="chain" id="PRO_5026915284" description="Reverse transcriptase domain-containing protein" evidence="1">
    <location>
        <begin position="21"/>
        <end position="312"/>
    </location>
</feature>
<organism evidence="3 4">
    <name type="scientific">Mytilus coruscus</name>
    <name type="common">Sea mussel</name>
    <dbReference type="NCBI Taxonomy" id="42192"/>
    <lineage>
        <taxon>Eukaryota</taxon>
        <taxon>Metazoa</taxon>
        <taxon>Spiralia</taxon>
        <taxon>Lophotrochozoa</taxon>
        <taxon>Mollusca</taxon>
        <taxon>Bivalvia</taxon>
        <taxon>Autobranchia</taxon>
        <taxon>Pteriomorphia</taxon>
        <taxon>Mytilida</taxon>
        <taxon>Mytiloidea</taxon>
        <taxon>Mytilidae</taxon>
        <taxon>Mytilinae</taxon>
        <taxon>Mytilus</taxon>
    </lineage>
</organism>
<keyword evidence="1" id="KW-0732">Signal</keyword>
<dbReference type="InterPro" id="IPR000477">
    <property type="entry name" value="RT_dom"/>
</dbReference>
<accession>A0A6J7ZZ55</accession>